<evidence type="ECO:0000256" key="5">
    <source>
        <dbReference type="ARBA" id="ARBA00022679"/>
    </source>
</evidence>
<evidence type="ECO:0000313" key="13">
    <source>
        <dbReference type="EMBL" id="MBM6753745.1"/>
    </source>
</evidence>
<dbReference type="PANTHER" id="PTHR32294:SF0">
    <property type="entry name" value="DNA POLYMERASE III SUBUNIT ALPHA"/>
    <property type="match status" value="1"/>
</dbReference>
<evidence type="ECO:0000256" key="9">
    <source>
        <dbReference type="ARBA" id="ARBA00025611"/>
    </source>
</evidence>
<dbReference type="Pfam" id="PF14579">
    <property type="entry name" value="HHH_6"/>
    <property type="match status" value="1"/>
</dbReference>
<evidence type="ECO:0000256" key="4">
    <source>
        <dbReference type="ARBA" id="ARBA00019114"/>
    </source>
</evidence>
<evidence type="ECO:0000256" key="11">
    <source>
        <dbReference type="ARBA" id="ARBA00049244"/>
    </source>
</evidence>
<comment type="catalytic activity">
    <reaction evidence="11">
        <text>DNA(n) + a 2'-deoxyribonucleoside 5'-triphosphate = DNA(n+1) + diphosphate</text>
        <dbReference type="Rhea" id="RHEA:22508"/>
        <dbReference type="Rhea" id="RHEA-COMP:17339"/>
        <dbReference type="Rhea" id="RHEA-COMP:17340"/>
        <dbReference type="ChEBI" id="CHEBI:33019"/>
        <dbReference type="ChEBI" id="CHEBI:61560"/>
        <dbReference type="ChEBI" id="CHEBI:173112"/>
        <dbReference type="EC" id="2.7.7.7"/>
    </reaction>
</comment>
<keyword evidence="8" id="KW-0239">DNA-directed DNA polymerase</keyword>
<gene>
    <name evidence="13" type="ORF">H5993_03070</name>
</gene>
<dbReference type="InterPro" id="IPR004805">
    <property type="entry name" value="DnaE2/DnaE/PolC"/>
</dbReference>
<keyword evidence="14" id="KW-1185">Reference proteome</keyword>
<dbReference type="EC" id="2.7.7.7" evidence="3"/>
<dbReference type="InterPro" id="IPR003141">
    <property type="entry name" value="Pol/His_phosphatase_N"/>
</dbReference>
<evidence type="ECO:0000256" key="10">
    <source>
        <dbReference type="ARBA" id="ARBA00026073"/>
    </source>
</evidence>
<evidence type="ECO:0000256" key="7">
    <source>
        <dbReference type="ARBA" id="ARBA00022705"/>
    </source>
</evidence>
<dbReference type="InterPro" id="IPR040982">
    <property type="entry name" value="DNA_pol3_finger"/>
</dbReference>
<comment type="caution">
    <text evidence="13">The sequence shown here is derived from an EMBL/GenBank/DDBJ whole genome shotgun (WGS) entry which is preliminary data.</text>
</comment>
<keyword evidence="5" id="KW-0808">Transferase</keyword>
<sequence>MVPVNVISTYSLLKSTIRPEKLVEFAKAQGYSAVALTDENVLYGAVKFYHAAQAANLTPVLGLKVRIANFKTIVYAKGSQGYQALSRLSSTIMTQADPLSLATFLKLTANLPIAVEPATILLAYQDQDLQAILRALTKEHPIDLYAGINLELDPVQQTAIQNWAQKHDLPLLAMDPVEYLKPDDYFSTQVLRAIGNGHEIKDPHLVANRQGSHFLRSAAELMQAYQTAGLKEAALNTERLARECQLTIKFQAPVLPAFPVPTEESSQAYLQKLCQAGLRARGLTTAPYQDRLAHELAQIHKLGFDDYFLIVWDVMHFVHQQKITTGPGRGSAAGSLVAYALQITDVDPLKYHLLFERFLNPERAQMPDIDLDIPDNHRQAVLAYIHQRYGHQRVAQIITFGTLAAKQALKDVARVFRLPTYLSDQLNDVLGQIQIKDRLTIAKAVKDSQALVNLMSDQPLVDLIVKTAQKLEGLPRHDSIHAAGIVLANSPLINLVPLQGGFGDDELMVTQYAKETVEAVGLLKMDFLGLRNLTIMDLALRLIHQRQPDFDLTKVPLDDSATLRLFSQGNTDGIFQFESRGIRRVLVNLGLDNFEDLVAVNALYRPGPLNNIDHFIARKHGTESYHLPDPSLQAILGTTYGVLVYQEQVMQVASVMAGFTLGQADLLRRAMSHKNQATMEQMKTRFLAGAEKKGYAKALAIQVYDYIERFAQYGFNRSHAVAYSKMAFEMAYLKVHFPVEFFVALLEIEPNFNKKRDHFADAKQRGVTVVGPRINLSQAGFSLQNGKIIVGFQSIRGLRSDFIAAILKARQAGPFKDIYDFLSRLPEQWATEKYLVPLICVGAFDGLGYNRAELLDSLAGLLSGGKFHLFEPSLQPIMHQLPELPLGERLAKENEYLGVYLSGHPASQYRSLRQQLGGQLIHDVQPDQPTTLVVLFNRSRTVHTKKAHRQMAFVTASDESGQITLTIFPQQYAKFYQLLAKPNQIVAVTGKCVRHNDETEVIVDQLKLANTFKPTNQGDSARWALRLLPEVAESGLKRIETVIKEHPGNYPVVVYDVQTQAARQLLNGAAGDEVTHQAFNAAIGSANVVFQKLPLKK</sequence>
<dbReference type="Gene3D" id="1.10.150.870">
    <property type="match status" value="1"/>
</dbReference>
<evidence type="ECO:0000256" key="3">
    <source>
        <dbReference type="ARBA" id="ARBA00012417"/>
    </source>
</evidence>
<dbReference type="EMBL" id="JACJJQ010000009">
    <property type="protein sequence ID" value="MBM6753745.1"/>
    <property type="molecule type" value="Genomic_DNA"/>
</dbReference>
<dbReference type="Pfam" id="PF02811">
    <property type="entry name" value="PHP"/>
    <property type="match status" value="1"/>
</dbReference>
<keyword evidence="7" id="KW-0235">DNA replication</keyword>
<dbReference type="SMART" id="SM00481">
    <property type="entry name" value="POLIIIAc"/>
    <property type="match status" value="1"/>
</dbReference>
<dbReference type="InterPro" id="IPR012340">
    <property type="entry name" value="NA-bd_OB-fold"/>
</dbReference>
<dbReference type="Pfam" id="PF17657">
    <property type="entry name" value="DNA_pol3_finger"/>
    <property type="match status" value="1"/>
</dbReference>
<dbReference type="InterPro" id="IPR004013">
    <property type="entry name" value="PHP_dom"/>
</dbReference>
<evidence type="ECO:0000256" key="8">
    <source>
        <dbReference type="ARBA" id="ARBA00022932"/>
    </source>
</evidence>
<comment type="subunit">
    <text evidence="10">DNA polymerase III contains a core (composed of alpha, epsilon and theta chains) that associates with a tau subunit. This core dimerizes to form the POLIII' complex. PolIII' associates with the gamma complex (composed of gamma, delta, delta', psi and chi chains) and with the beta chain to form the complete DNA polymerase III complex.</text>
</comment>
<reference evidence="13 14" key="1">
    <citation type="journal article" date="2021" name="Sci. Rep.">
        <title>The distribution of antibiotic resistance genes in chicken gut microbiota commensals.</title>
        <authorList>
            <person name="Juricova H."/>
            <person name="Matiasovicova J."/>
            <person name="Kubasova T."/>
            <person name="Cejkova D."/>
            <person name="Rychlik I."/>
        </authorList>
    </citation>
    <scope>NUCLEOTIDE SEQUENCE [LARGE SCALE GENOMIC DNA]</scope>
    <source>
        <strain evidence="13 14">An810</strain>
    </source>
</reference>
<dbReference type="Gene3D" id="3.20.20.140">
    <property type="entry name" value="Metal-dependent hydrolases"/>
    <property type="match status" value="1"/>
</dbReference>
<dbReference type="InterPro" id="IPR029460">
    <property type="entry name" value="DNAPol_HHH"/>
</dbReference>
<dbReference type="Pfam" id="PF01336">
    <property type="entry name" value="tRNA_anti-codon"/>
    <property type="match status" value="1"/>
</dbReference>
<dbReference type="InterPro" id="IPR016195">
    <property type="entry name" value="Pol/histidinol_Pase-like"/>
</dbReference>
<dbReference type="InterPro" id="IPR004365">
    <property type="entry name" value="NA-bd_OB_tRNA"/>
</dbReference>
<keyword evidence="6" id="KW-0548">Nucleotidyltransferase</keyword>
<name>A0ABS2EMY9_9LACO</name>
<dbReference type="Gene3D" id="2.40.50.140">
    <property type="entry name" value="Nucleic acid-binding proteins"/>
    <property type="match status" value="1"/>
</dbReference>
<dbReference type="Proteomes" id="UP000776629">
    <property type="component" value="Unassembled WGS sequence"/>
</dbReference>
<dbReference type="RefSeq" id="WP_204776179.1">
    <property type="nucleotide sequence ID" value="NZ_JACJJQ010000009.1"/>
</dbReference>
<comment type="subcellular location">
    <subcellularLocation>
        <location evidence="1">Cytoplasm</location>
    </subcellularLocation>
</comment>
<protein>
    <recommendedName>
        <fullName evidence="4">DNA polymerase III subunit alpha</fullName>
        <ecNumber evidence="3">2.7.7.7</ecNumber>
    </recommendedName>
</protein>
<evidence type="ECO:0000256" key="6">
    <source>
        <dbReference type="ARBA" id="ARBA00022695"/>
    </source>
</evidence>
<evidence type="ECO:0000256" key="2">
    <source>
        <dbReference type="ARBA" id="ARBA00009496"/>
    </source>
</evidence>
<dbReference type="PANTHER" id="PTHR32294">
    <property type="entry name" value="DNA POLYMERASE III SUBUNIT ALPHA"/>
    <property type="match status" value="1"/>
</dbReference>
<dbReference type="NCBIfam" id="TIGR00594">
    <property type="entry name" value="polc"/>
    <property type="match status" value="1"/>
</dbReference>
<evidence type="ECO:0000259" key="12">
    <source>
        <dbReference type="SMART" id="SM00481"/>
    </source>
</evidence>
<evidence type="ECO:0000313" key="14">
    <source>
        <dbReference type="Proteomes" id="UP000776629"/>
    </source>
</evidence>
<dbReference type="InterPro" id="IPR041931">
    <property type="entry name" value="DNA_pol3_alpha_thumb_dom"/>
</dbReference>
<comment type="similarity">
    <text evidence="2">Belongs to the DNA polymerase type-C family. DnaE subfamily.</text>
</comment>
<dbReference type="Pfam" id="PF07733">
    <property type="entry name" value="DNA_pol3_alpha"/>
    <property type="match status" value="1"/>
</dbReference>
<organism evidence="13 14">
    <name type="scientific">Limosilactobacillus alvi</name>
    <dbReference type="NCBI Taxonomy" id="990412"/>
    <lineage>
        <taxon>Bacteria</taxon>
        <taxon>Bacillati</taxon>
        <taxon>Bacillota</taxon>
        <taxon>Bacilli</taxon>
        <taxon>Lactobacillales</taxon>
        <taxon>Lactobacillaceae</taxon>
        <taxon>Limosilactobacillus</taxon>
    </lineage>
</organism>
<dbReference type="CDD" id="cd07431">
    <property type="entry name" value="PHP_PolIIIA"/>
    <property type="match status" value="1"/>
</dbReference>
<dbReference type="Gene3D" id="1.10.10.1600">
    <property type="entry name" value="Bacterial DNA polymerase III alpha subunit, thumb domain"/>
    <property type="match status" value="1"/>
</dbReference>
<dbReference type="SUPFAM" id="SSF89550">
    <property type="entry name" value="PHP domain-like"/>
    <property type="match status" value="1"/>
</dbReference>
<proteinExistence type="inferred from homology"/>
<comment type="function">
    <text evidence="9">DNA polymerase III is a complex, multichain enzyme responsible for most of the replicative synthesis in bacteria. This DNA polymerase also exhibits 3' to 5' exonuclease activity. The alpha chain is the DNA polymerase.</text>
</comment>
<feature type="domain" description="Polymerase/histidinol phosphatase N-terminal" evidence="12">
    <location>
        <begin position="2"/>
        <end position="69"/>
    </location>
</feature>
<accession>A0ABS2EMY9</accession>
<dbReference type="CDD" id="cd04485">
    <property type="entry name" value="DnaE_OBF"/>
    <property type="match status" value="1"/>
</dbReference>
<evidence type="ECO:0000256" key="1">
    <source>
        <dbReference type="ARBA" id="ARBA00004496"/>
    </source>
</evidence>
<dbReference type="InterPro" id="IPR011708">
    <property type="entry name" value="DNA_pol3_alpha_NTPase_dom"/>
</dbReference>